<dbReference type="GO" id="GO:0046933">
    <property type="term" value="F:proton-transporting ATP synthase activity, rotational mechanism"/>
    <property type="evidence" value="ECO:0007669"/>
    <property type="project" value="UniProtKB-UniRule"/>
</dbReference>
<keyword evidence="4 12" id="KW-0812">Transmembrane</keyword>
<dbReference type="EMBL" id="MFLF01000013">
    <property type="protein sequence ID" value="OGG59661.1"/>
    <property type="molecule type" value="Genomic_DNA"/>
</dbReference>
<dbReference type="InterPro" id="IPR050059">
    <property type="entry name" value="ATP_synthase_B_chain"/>
</dbReference>
<protein>
    <recommendedName>
        <fullName evidence="12">ATP synthase subunit b</fullName>
    </recommendedName>
    <alternativeName>
        <fullName evidence="12">ATP synthase F(0) sector subunit b</fullName>
    </alternativeName>
    <alternativeName>
        <fullName evidence="12">ATPase subunit I</fullName>
    </alternativeName>
    <alternativeName>
        <fullName evidence="12">F-type ATPase subunit b</fullName>
        <shortName evidence="12">F-ATPase subunit b</shortName>
    </alternativeName>
</protein>
<evidence type="ECO:0000256" key="11">
    <source>
        <dbReference type="ARBA" id="ARBA00037847"/>
    </source>
</evidence>
<reference evidence="14 15" key="1">
    <citation type="journal article" date="2016" name="Nat. Commun.">
        <title>Thousands of microbial genomes shed light on interconnected biogeochemical processes in an aquifer system.</title>
        <authorList>
            <person name="Anantharaman K."/>
            <person name="Brown C.T."/>
            <person name="Hug L.A."/>
            <person name="Sharon I."/>
            <person name="Castelle C.J."/>
            <person name="Probst A.J."/>
            <person name="Thomas B.C."/>
            <person name="Singh A."/>
            <person name="Wilkins M.J."/>
            <person name="Karaoz U."/>
            <person name="Brodie E.L."/>
            <person name="Williams K.H."/>
            <person name="Hubbard S.S."/>
            <person name="Banfield J.F."/>
        </authorList>
    </citation>
    <scope>NUCLEOTIDE SEQUENCE [LARGE SCALE GENOMIC DNA]</scope>
</reference>
<keyword evidence="5 12" id="KW-0375">Hydrogen ion transport</keyword>
<evidence type="ECO:0000256" key="4">
    <source>
        <dbReference type="ARBA" id="ARBA00022692"/>
    </source>
</evidence>
<comment type="similarity">
    <text evidence="1 12 13">Belongs to the ATPase B chain family.</text>
</comment>
<evidence type="ECO:0000256" key="8">
    <source>
        <dbReference type="ARBA" id="ARBA00023136"/>
    </source>
</evidence>
<dbReference type="HAMAP" id="MF_01398">
    <property type="entry name" value="ATP_synth_b_bprime"/>
    <property type="match status" value="1"/>
</dbReference>
<evidence type="ECO:0000256" key="10">
    <source>
        <dbReference type="ARBA" id="ARBA00025198"/>
    </source>
</evidence>
<keyword evidence="3 12" id="KW-0138">CF(0)</keyword>
<evidence type="ECO:0000256" key="9">
    <source>
        <dbReference type="ARBA" id="ARBA00023310"/>
    </source>
</evidence>
<keyword evidence="2 12" id="KW-0813">Transport</keyword>
<dbReference type="AlphaFoldDB" id="A0A1F6DE42"/>
<evidence type="ECO:0000256" key="6">
    <source>
        <dbReference type="ARBA" id="ARBA00022989"/>
    </source>
</evidence>
<dbReference type="InterPro" id="IPR002146">
    <property type="entry name" value="ATP_synth_b/b'su_bac/chlpt"/>
</dbReference>
<gene>
    <name evidence="12" type="primary">atpF</name>
    <name evidence="14" type="ORF">A3C89_00405</name>
</gene>
<dbReference type="Pfam" id="PF00430">
    <property type="entry name" value="ATP-synt_B"/>
    <property type="match status" value="1"/>
</dbReference>
<sequence length="146" mass="15819">MDSLIHAFGLDVKVVIVQIVNFTILAFALVWFLYTPILKVLREREETIAQGLADAEAAAKAKDSAEAERLTTLAAAEKDARDIVANGKKVSDEKMMTALAEADEKVASRIALAEVRGEEIIAEARKAAEVEVAKLAILDLEKKLTA</sequence>
<dbReference type="CDD" id="cd06503">
    <property type="entry name" value="ATP-synt_Fo_b"/>
    <property type="match status" value="1"/>
</dbReference>
<dbReference type="GO" id="GO:0005886">
    <property type="term" value="C:plasma membrane"/>
    <property type="evidence" value="ECO:0007669"/>
    <property type="project" value="UniProtKB-SubCell"/>
</dbReference>
<comment type="caution">
    <text evidence="14">The sequence shown here is derived from an EMBL/GenBank/DDBJ whole genome shotgun (WGS) entry which is preliminary data.</text>
</comment>
<dbReference type="STRING" id="1798492.A3C89_00405"/>
<dbReference type="GO" id="GO:0012505">
    <property type="term" value="C:endomembrane system"/>
    <property type="evidence" value="ECO:0007669"/>
    <property type="project" value="UniProtKB-SubCell"/>
</dbReference>
<evidence type="ECO:0000256" key="5">
    <source>
        <dbReference type="ARBA" id="ARBA00022781"/>
    </source>
</evidence>
<evidence type="ECO:0000256" key="7">
    <source>
        <dbReference type="ARBA" id="ARBA00023065"/>
    </source>
</evidence>
<evidence type="ECO:0000256" key="1">
    <source>
        <dbReference type="ARBA" id="ARBA00005513"/>
    </source>
</evidence>
<comment type="function">
    <text evidence="12">Component of the F(0) channel, it forms part of the peripheral stalk, linking F(1) to F(0).</text>
</comment>
<keyword evidence="7 12" id="KW-0406">Ion transport</keyword>
<dbReference type="Proteomes" id="UP000178794">
    <property type="component" value="Unassembled WGS sequence"/>
</dbReference>
<dbReference type="PANTHER" id="PTHR33445">
    <property type="entry name" value="ATP SYNTHASE SUBUNIT B', CHLOROPLASTIC"/>
    <property type="match status" value="1"/>
</dbReference>
<evidence type="ECO:0000256" key="13">
    <source>
        <dbReference type="RuleBase" id="RU003848"/>
    </source>
</evidence>
<comment type="function">
    <text evidence="10 12">F(1)F(0) ATP synthase produces ATP from ADP in the presence of a proton or sodium gradient. F-type ATPases consist of two structural domains, F(1) containing the extramembraneous catalytic core and F(0) containing the membrane proton channel, linked together by a central stalk and a peripheral stalk. During catalysis, ATP synthesis in the catalytic domain of F(1) is coupled via a rotary mechanism of the central stalk subunits to proton translocation.</text>
</comment>
<feature type="transmembrane region" description="Helical" evidence="12">
    <location>
        <begin position="12"/>
        <end position="34"/>
    </location>
</feature>
<keyword evidence="9 12" id="KW-0066">ATP synthesis</keyword>
<evidence type="ECO:0000313" key="15">
    <source>
        <dbReference type="Proteomes" id="UP000178794"/>
    </source>
</evidence>
<evidence type="ECO:0000256" key="3">
    <source>
        <dbReference type="ARBA" id="ARBA00022547"/>
    </source>
</evidence>
<evidence type="ECO:0000313" key="14">
    <source>
        <dbReference type="EMBL" id="OGG59661.1"/>
    </source>
</evidence>
<proteinExistence type="inferred from homology"/>
<evidence type="ECO:0000256" key="12">
    <source>
        <dbReference type="HAMAP-Rule" id="MF_01398"/>
    </source>
</evidence>
<dbReference type="GO" id="GO:0046961">
    <property type="term" value="F:proton-transporting ATPase activity, rotational mechanism"/>
    <property type="evidence" value="ECO:0007669"/>
    <property type="project" value="TreeGrafter"/>
</dbReference>
<keyword evidence="6 12" id="KW-1133">Transmembrane helix</keyword>
<keyword evidence="12" id="KW-1003">Cell membrane</keyword>
<keyword evidence="8 12" id="KW-0472">Membrane</keyword>
<dbReference type="GO" id="GO:0045259">
    <property type="term" value="C:proton-transporting ATP synthase complex"/>
    <property type="evidence" value="ECO:0007669"/>
    <property type="project" value="UniProtKB-KW"/>
</dbReference>
<accession>A0A1F6DE42</accession>
<name>A0A1F6DE42_9BACT</name>
<evidence type="ECO:0000256" key="2">
    <source>
        <dbReference type="ARBA" id="ARBA00022448"/>
    </source>
</evidence>
<comment type="subunit">
    <text evidence="12">F-type ATPases have 2 components, F(1) - the catalytic core - and F(0) - the membrane proton channel. F(1) has five subunits: alpha(3), beta(3), gamma(1), delta(1), epsilon(1). F(0) has three main subunits: a(1), b(2) and c(10-14). The alpha and beta chains form an alternating ring which encloses part of the gamma chain. F(1) is attached to F(0) by a central stalk formed by the gamma and epsilon chains, while a peripheral stalk is formed by the delta and b chains.</text>
</comment>
<organism evidence="14 15">
    <name type="scientific">Candidatus Kaiserbacteria bacterium RIFCSPHIGHO2_02_FULL_50_50</name>
    <dbReference type="NCBI Taxonomy" id="1798492"/>
    <lineage>
        <taxon>Bacteria</taxon>
        <taxon>Candidatus Kaiseribacteriota</taxon>
    </lineage>
</organism>
<dbReference type="PANTHER" id="PTHR33445:SF2">
    <property type="entry name" value="ATP SYNTHASE SUBUNIT B', CHLOROPLASTIC"/>
    <property type="match status" value="1"/>
</dbReference>
<dbReference type="Gene3D" id="6.10.250.1580">
    <property type="match status" value="1"/>
</dbReference>
<comment type="subcellular location">
    <subcellularLocation>
        <location evidence="12">Cell membrane</location>
        <topology evidence="12">Single-pass membrane protein</topology>
    </subcellularLocation>
    <subcellularLocation>
        <location evidence="11">Endomembrane system</location>
        <topology evidence="11">Single-pass membrane protein</topology>
    </subcellularLocation>
</comment>